<dbReference type="EMBL" id="FOMS01000007">
    <property type="protein sequence ID" value="SFE22793.1"/>
    <property type="molecule type" value="Genomic_DNA"/>
</dbReference>
<dbReference type="Pfam" id="PF00724">
    <property type="entry name" value="Oxidored_FMN"/>
    <property type="match status" value="1"/>
</dbReference>
<dbReference type="InterPro" id="IPR001155">
    <property type="entry name" value="OxRdtase_FMN_N"/>
</dbReference>
<dbReference type="RefSeq" id="WP_149756309.1">
    <property type="nucleotide sequence ID" value="NZ_FOMS01000007.1"/>
</dbReference>
<dbReference type="SUPFAM" id="SSF51395">
    <property type="entry name" value="FMN-linked oxidoreductases"/>
    <property type="match status" value="1"/>
</dbReference>
<dbReference type="Proteomes" id="UP000325289">
    <property type="component" value="Unassembled WGS sequence"/>
</dbReference>
<sequence>MKDPASSDPLFTPLDLPCGARLSHRVLKAAMSDALGDGAGRPTDVQARLYARWAEGGAALCIVGEVQPLTDAAEAPGNLVLAPEADPEDFAKLTRSGRRGGTHLWAQLGHAGALTPPEIGRPRGPSALDLPGLNCAEIGADEIRALPQIYAGAAQRARQAGFSGVEIHAAHGFLLSQFLSPLFNRRDDEYGGSLRRRMRLLLEVVEAVRAGVGPAFPVGLKINATDRLEGGTTEGDALEVLSSLEGLGLDLIDISGGTYFPGAPAASDGSGGGAYFRDVAARAKRVVSAPVMLTGGIKTRAEAAGIVASGDADAVGLARAFALDPALPESWRAGREPAFPRFDSRPPGGLTAWYTQALRAIGEDRSMLPPPDPDAALTAMAARDAARRGRWIRRFGAP</sequence>
<name>A0A1I1YX95_9RHOB</name>
<dbReference type="PANTHER" id="PTHR43656">
    <property type="entry name" value="BINDING OXIDOREDUCTASE, PUTATIVE (AFU_ORTHOLOGUE AFUA_2G08260)-RELATED"/>
    <property type="match status" value="1"/>
</dbReference>
<dbReference type="OrthoDB" id="9784632at2"/>
<protein>
    <submittedName>
        <fullName evidence="4">2,4-dienoyl-CoA reductase</fullName>
    </submittedName>
</protein>
<keyword evidence="1" id="KW-0285">Flavoprotein</keyword>
<dbReference type="PANTHER" id="PTHR43656:SF2">
    <property type="entry name" value="BINDING OXIDOREDUCTASE, PUTATIVE (AFU_ORTHOLOGUE AFUA_2G08260)-RELATED"/>
    <property type="match status" value="1"/>
</dbReference>
<evidence type="ECO:0000313" key="5">
    <source>
        <dbReference type="Proteomes" id="UP000325289"/>
    </source>
</evidence>
<evidence type="ECO:0000313" key="4">
    <source>
        <dbReference type="EMBL" id="SFE22793.1"/>
    </source>
</evidence>
<organism evidence="4 5">
    <name type="scientific">Roseivivax sediminis</name>
    <dbReference type="NCBI Taxonomy" id="936889"/>
    <lineage>
        <taxon>Bacteria</taxon>
        <taxon>Pseudomonadati</taxon>
        <taxon>Pseudomonadota</taxon>
        <taxon>Alphaproteobacteria</taxon>
        <taxon>Rhodobacterales</taxon>
        <taxon>Roseobacteraceae</taxon>
        <taxon>Roseivivax</taxon>
    </lineage>
</organism>
<dbReference type="InterPro" id="IPR051799">
    <property type="entry name" value="NADH_flavin_oxidoreductase"/>
</dbReference>
<keyword evidence="5" id="KW-1185">Reference proteome</keyword>
<dbReference type="GO" id="GO:0010181">
    <property type="term" value="F:FMN binding"/>
    <property type="evidence" value="ECO:0007669"/>
    <property type="project" value="InterPro"/>
</dbReference>
<evidence type="ECO:0000256" key="1">
    <source>
        <dbReference type="ARBA" id="ARBA00022630"/>
    </source>
</evidence>
<accession>A0A1I1YX95</accession>
<keyword evidence="2" id="KW-0560">Oxidoreductase</keyword>
<dbReference type="InterPro" id="IPR013785">
    <property type="entry name" value="Aldolase_TIM"/>
</dbReference>
<feature type="domain" description="NADH:flavin oxidoreductase/NADH oxidase N-terminal" evidence="3">
    <location>
        <begin position="10"/>
        <end position="335"/>
    </location>
</feature>
<dbReference type="GO" id="GO:0016491">
    <property type="term" value="F:oxidoreductase activity"/>
    <property type="evidence" value="ECO:0007669"/>
    <property type="project" value="UniProtKB-KW"/>
</dbReference>
<reference evidence="4 5" key="1">
    <citation type="submission" date="2016-10" db="EMBL/GenBank/DDBJ databases">
        <authorList>
            <person name="Varghese N."/>
            <person name="Submissions S."/>
        </authorList>
    </citation>
    <scope>NUCLEOTIDE SEQUENCE [LARGE SCALE GENOMIC DNA]</scope>
    <source>
        <strain evidence="5">YIM D21,KCTC 23444,ACCC 10710</strain>
    </source>
</reference>
<evidence type="ECO:0000256" key="2">
    <source>
        <dbReference type="ARBA" id="ARBA00023002"/>
    </source>
</evidence>
<dbReference type="Gene3D" id="3.20.20.70">
    <property type="entry name" value="Aldolase class I"/>
    <property type="match status" value="1"/>
</dbReference>
<proteinExistence type="predicted"/>
<gene>
    <name evidence="4" type="ORF">SAMN04515678_107204</name>
</gene>
<dbReference type="AlphaFoldDB" id="A0A1I1YX95"/>
<evidence type="ECO:0000259" key="3">
    <source>
        <dbReference type="Pfam" id="PF00724"/>
    </source>
</evidence>